<protein>
    <submittedName>
        <fullName evidence="1">Uncharacterized protein</fullName>
    </submittedName>
</protein>
<proteinExistence type="predicted"/>
<dbReference type="AlphaFoldDB" id="A0A5B6WGM3"/>
<dbReference type="EMBL" id="SMMG02000003">
    <property type="protein sequence ID" value="KAA3480800.1"/>
    <property type="molecule type" value="Genomic_DNA"/>
</dbReference>
<accession>A0A5B6WGM3</accession>
<reference evidence="2" key="1">
    <citation type="journal article" date="2019" name="Plant Biotechnol. J.">
        <title>Genome sequencing of the Australian wild diploid species Gossypium australe highlights disease resistance and delayed gland morphogenesis.</title>
        <authorList>
            <person name="Cai Y."/>
            <person name="Cai X."/>
            <person name="Wang Q."/>
            <person name="Wang P."/>
            <person name="Zhang Y."/>
            <person name="Cai C."/>
            <person name="Xu Y."/>
            <person name="Wang K."/>
            <person name="Zhou Z."/>
            <person name="Wang C."/>
            <person name="Geng S."/>
            <person name="Li B."/>
            <person name="Dong Q."/>
            <person name="Hou Y."/>
            <person name="Wang H."/>
            <person name="Ai P."/>
            <person name="Liu Z."/>
            <person name="Yi F."/>
            <person name="Sun M."/>
            <person name="An G."/>
            <person name="Cheng J."/>
            <person name="Zhang Y."/>
            <person name="Shi Q."/>
            <person name="Xie Y."/>
            <person name="Shi X."/>
            <person name="Chang Y."/>
            <person name="Huang F."/>
            <person name="Chen Y."/>
            <person name="Hong S."/>
            <person name="Mi L."/>
            <person name="Sun Q."/>
            <person name="Zhang L."/>
            <person name="Zhou B."/>
            <person name="Peng R."/>
            <person name="Zhang X."/>
            <person name="Liu F."/>
        </authorList>
    </citation>
    <scope>NUCLEOTIDE SEQUENCE [LARGE SCALE GENOMIC DNA]</scope>
    <source>
        <strain evidence="2">cv. PA1801</strain>
    </source>
</reference>
<evidence type="ECO:0000313" key="2">
    <source>
        <dbReference type="Proteomes" id="UP000325315"/>
    </source>
</evidence>
<organism evidence="1 2">
    <name type="scientific">Gossypium australe</name>
    <dbReference type="NCBI Taxonomy" id="47621"/>
    <lineage>
        <taxon>Eukaryota</taxon>
        <taxon>Viridiplantae</taxon>
        <taxon>Streptophyta</taxon>
        <taxon>Embryophyta</taxon>
        <taxon>Tracheophyta</taxon>
        <taxon>Spermatophyta</taxon>
        <taxon>Magnoliopsida</taxon>
        <taxon>eudicotyledons</taxon>
        <taxon>Gunneridae</taxon>
        <taxon>Pentapetalae</taxon>
        <taxon>rosids</taxon>
        <taxon>malvids</taxon>
        <taxon>Malvales</taxon>
        <taxon>Malvaceae</taxon>
        <taxon>Malvoideae</taxon>
        <taxon>Gossypium</taxon>
    </lineage>
</organism>
<gene>
    <name evidence="1" type="ORF">EPI10_021212</name>
</gene>
<name>A0A5B6WGM3_9ROSI</name>
<keyword evidence="2" id="KW-1185">Reference proteome</keyword>
<evidence type="ECO:0000313" key="1">
    <source>
        <dbReference type="EMBL" id="KAA3480800.1"/>
    </source>
</evidence>
<dbReference type="Proteomes" id="UP000325315">
    <property type="component" value="Unassembled WGS sequence"/>
</dbReference>
<sequence length="73" mass="7795">MAEFSLKSVGALYEQGERQDEAYLSFRLAGESKTGECSGVAAGLIVAKLQGMSRRCSNVIRSGFDVGAPLSRH</sequence>
<comment type="caution">
    <text evidence="1">The sequence shown here is derived from an EMBL/GenBank/DDBJ whole genome shotgun (WGS) entry which is preliminary data.</text>
</comment>